<dbReference type="InterPro" id="IPR036220">
    <property type="entry name" value="UDP-Glc/GDP-Man_DH_C_sf"/>
</dbReference>
<evidence type="ECO:0000256" key="10">
    <source>
        <dbReference type="PIRSR" id="PIRSR500134-2"/>
    </source>
</evidence>
<evidence type="ECO:0000313" key="14">
    <source>
        <dbReference type="Proteomes" id="UP000582837"/>
    </source>
</evidence>
<evidence type="ECO:0000256" key="2">
    <source>
        <dbReference type="ARBA" id="ARBA00006601"/>
    </source>
</evidence>
<evidence type="ECO:0000256" key="6">
    <source>
        <dbReference type="ARBA" id="ARBA00023027"/>
    </source>
</evidence>
<dbReference type="PANTHER" id="PTHR43750:SF3">
    <property type="entry name" value="UDP-GLUCOSE 6-DEHYDROGENASE TUAD"/>
    <property type="match status" value="1"/>
</dbReference>
<feature type="binding site" evidence="10">
    <location>
        <begin position="153"/>
        <end position="156"/>
    </location>
    <ligand>
        <name>substrate</name>
    </ligand>
</feature>
<dbReference type="InterPro" id="IPR001732">
    <property type="entry name" value="UDP-Glc/GDP-Man_DH_N"/>
</dbReference>
<dbReference type="InterPro" id="IPR036291">
    <property type="entry name" value="NAD(P)-bd_dom_sf"/>
</dbReference>
<dbReference type="InterPro" id="IPR008927">
    <property type="entry name" value="6-PGluconate_DH-like_C_sf"/>
</dbReference>
<keyword evidence="6 8" id="KW-0520">NAD</keyword>
<evidence type="ECO:0000256" key="1">
    <source>
        <dbReference type="ARBA" id="ARBA00004701"/>
    </source>
</evidence>
<feature type="binding site" evidence="11">
    <location>
        <position position="86"/>
    </location>
    <ligand>
        <name>NAD(+)</name>
        <dbReference type="ChEBI" id="CHEBI:57540"/>
    </ligand>
</feature>
<feature type="binding site" evidence="10">
    <location>
        <position position="261"/>
    </location>
    <ligand>
        <name>substrate</name>
    </ligand>
</feature>
<organism evidence="13 14">
    <name type="scientific">Longimicrobium terrae</name>
    <dbReference type="NCBI Taxonomy" id="1639882"/>
    <lineage>
        <taxon>Bacteria</taxon>
        <taxon>Pseudomonadati</taxon>
        <taxon>Gemmatimonadota</taxon>
        <taxon>Longimicrobiia</taxon>
        <taxon>Longimicrobiales</taxon>
        <taxon>Longimicrobiaceae</taxon>
        <taxon>Longimicrobium</taxon>
    </lineage>
</organism>
<dbReference type="SUPFAM" id="SSF48179">
    <property type="entry name" value="6-phosphogluconate dehydrogenase C-terminal domain-like"/>
    <property type="match status" value="1"/>
</dbReference>
<dbReference type="Pfam" id="PF03721">
    <property type="entry name" value="UDPG_MGDP_dh_N"/>
    <property type="match status" value="1"/>
</dbReference>
<feature type="binding site" evidence="11">
    <location>
        <position position="156"/>
    </location>
    <ligand>
        <name>NAD(+)</name>
        <dbReference type="ChEBI" id="CHEBI:57540"/>
    </ligand>
</feature>
<dbReference type="InterPro" id="IPR017476">
    <property type="entry name" value="UDP-Glc/GDP-Man"/>
</dbReference>
<evidence type="ECO:0000313" key="13">
    <source>
        <dbReference type="EMBL" id="MBB6068622.1"/>
    </source>
</evidence>
<feature type="binding site" evidence="10">
    <location>
        <begin position="253"/>
        <end position="257"/>
    </location>
    <ligand>
        <name>substrate</name>
    </ligand>
</feature>
<feature type="binding site" evidence="10">
    <location>
        <position position="325"/>
    </location>
    <ligand>
        <name>substrate</name>
    </ligand>
</feature>
<dbReference type="PIRSF" id="PIRSF500134">
    <property type="entry name" value="UDPglc_DH_bac"/>
    <property type="match status" value="1"/>
</dbReference>
<feature type="binding site" evidence="11">
    <location>
        <position position="124"/>
    </location>
    <ligand>
        <name>NAD(+)</name>
        <dbReference type="ChEBI" id="CHEBI:57540"/>
    </ligand>
</feature>
<dbReference type="InterPro" id="IPR028357">
    <property type="entry name" value="UDPglc_DH_bac"/>
</dbReference>
<dbReference type="Proteomes" id="UP000582837">
    <property type="component" value="Unassembled WGS sequence"/>
</dbReference>
<comment type="caution">
    <text evidence="13">The sequence shown here is derived from an EMBL/GenBank/DDBJ whole genome shotgun (WGS) entry which is preliminary data.</text>
</comment>
<dbReference type="NCBIfam" id="TIGR03026">
    <property type="entry name" value="NDP-sugDHase"/>
    <property type="match status" value="1"/>
</dbReference>
<feature type="domain" description="UDP-glucose/GDP-mannose dehydrogenase C-terminal" evidence="12">
    <location>
        <begin position="318"/>
        <end position="425"/>
    </location>
</feature>
<proteinExistence type="inferred from homology"/>
<evidence type="ECO:0000256" key="4">
    <source>
        <dbReference type="ARBA" id="ARBA00015132"/>
    </source>
</evidence>
<evidence type="ECO:0000256" key="9">
    <source>
        <dbReference type="PIRSR" id="PIRSR500134-1"/>
    </source>
</evidence>
<feature type="binding site" evidence="10">
    <location>
        <position position="208"/>
    </location>
    <ligand>
        <name>substrate</name>
    </ligand>
</feature>
<dbReference type="EC" id="1.1.1.22" evidence="3 8"/>
<dbReference type="GO" id="GO:0003979">
    <property type="term" value="F:UDP-glucose 6-dehydrogenase activity"/>
    <property type="evidence" value="ECO:0007669"/>
    <property type="project" value="UniProtKB-EC"/>
</dbReference>
<evidence type="ECO:0000259" key="12">
    <source>
        <dbReference type="SMART" id="SM00984"/>
    </source>
</evidence>
<evidence type="ECO:0000256" key="3">
    <source>
        <dbReference type="ARBA" id="ARBA00012954"/>
    </source>
</evidence>
<keyword evidence="5 8" id="KW-0560">Oxidoreductase</keyword>
<dbReference type="AlphaFoldDB" id="A0A841GMT9"/>
<dbReference type="GO" id="GO:0000271">
    <property type="term" value="P:polysaccharide biosynthetic process"/>
    <property type="evidence" value="ECO:0007669"/>
    <property type="project" value="InterPro"/>
</dbReference>
<dbReference type="PIRSF" id="PIRSF000124">
    <property type="entry name" value="UDPglc_GDPman_dh"/>
    <property type="match status" value="1"/>
</dbReference>
<reference evidence="13 14" key="1">
    <citation type="submission" date="2020-08" db="EMBL/GenBank/DDBJ databases">
        <title>Genomic Encyclopedia of Type Strains, Phase IV (KMG-IV): sequencing the most valuable type-strain genomes for metagenomic binning, comparative biology and taxonomic classification.</title>
        <authorList>
            <person name="Goeker M."/>
        </authorList>
    </citation>
    <scope>NUCLEOTIDE SEQUENCE [LARGE SCALE GENOMIC DNA]</scope>
    <source>
        <strain evidence="13 14">DSM 29007</strain>
    </source>
</reference>
<dbReference type="Gene3D" id="1.20.5.100">
    <property type="entry name" value="Cytochrome c1, transmembrane anchor, C-terminal"/>
    <property type="match status" value="1"/>
</dbReference>
<feature type="active site" description="Nucleophile" evidence="9">
    <location>
        <position position="264"/>
    </location>
</feature>
<dbReference type="UniPathway" id="UPA00038">
    <property type="reaction ID" value="UER00491"/>
</dbReference>
<dbReference type="InterPro" id="IPR014027">
    <property type="entry name" value="UDP-Glc/GDP-Man_DH_C"/>
</dbReference>
<evidence type="ECO:0000256" key="7">
    <source>
        <dbReference type="ARBA" id="ARBA00047473"/>
    </source>
</evidence>
<evidence type="ECO:0000256" key="11">
    <source>
        <dbReference type="PIRSR" id="PIRSR500134-3"/>
    </source>
</evidence>
<dbReference type="SUPFAM" id="SSF51735">
    <property type="entry name" value="NAD(P)-binding Rossmann-fold domains"/>
    <property type="match status" value="1"/>
</dbReference>
<name>A0A841GMT9_9BACT</name>
<comment type="pathway">
    <text evidence="1">Nucleotide-sugar biosynthesis; UDP-alpha-D-glucuronate biosynthesis; UDP-alpha-D-glucuronate from UDP-alpha-D-glucose: step 1/1.</text>
</comment>
<dbReference type="GO" id="GO:0051287">
    <property type="term" value="F:NAD binding"/>
    <property type="evidence" value="ECO:0007669"/>
    <property type="project" value="InterPro"/>
</dbReference>
<keyword evidence="14" id="KW-1185">Reference proteome</keyword>
<dbReference type="EMBL" id="JACHIA010000001">
    <property type="protein sequence ID" value="MBB6068622.1"/>
    <property type="molecule type" value="Genomic_DNA"/>
</dbReference>
<protein>
    <recommendedName>
        <fullName evidence="4 8">UDP-glucose 6-dehydrogenase</fullName>
        <ecNumber evidence="3 8">1.1.1.22</ecNumber>
    </recommendedName>
</protein>
<feature type="binding site" evidence="11">
    <location>
        <position position="332"/>
    </location>
    <ligand>
        <name>NAD(+)</name>
        <dbReference type="ChEBI" id="CHEBI:57540"/>
    </ligand>
</feature>
<feature type="binding site" evidence="11">
    <location>
        <position position="30"/>
    </location>
    <ligand>
        <name>NAD(+)</name>
        <dbReference type="ChEBI" id="CHEBI:57540"/>
    </ligand>
</feature>
<dbReference type="Pfam" id="PF03720">
    <property type="entry name" value="UDPG_MGDP_dh_C"/>
    <property type="match status" value="1"/>
</dbReference>
<dbReference type="Pfam" id="PF00984">
    <property type="entry name" value="UDPG_MGDP_dh"/>
    <property type="match status" value="1"/>
</dbReference>
<comment type="similarity">
    <text evidence="2 8">Belongs to the UDP-glucose/GDP-mannose dehydrogenase family.</text>
</comment>
<gene>
    <name evidence="13" type="ORF">HNQ61_000233</name>
</gene>
<dbReference type="PANTHER" id="PTHR43750">
    <property type="entry name" value="UDP-GLUCOSE 6-DEHYDROGENASE TUAD"/>
    <property type="match status" value="1"/>
</dbReference>
<evidence type="ECO:0000256" key="5">
    <source>
        <dbReference type="ARBA" id="ARBA00023002"/>
    </source>
</evidence>
<feature type="binding site" evidence="11">
    <location>
        <position position="267"/>
    </location>
    <ligand>
        <name>NAD(+)</name>
        <dbReference type="ChEBI" id="CHEBI:57540"/>
    </ligand>
</feature>
<dbReference type="SUPFAM" id="SSF52413">
    <property type="entry name" value="UDP-glucose/GDP-mannose dehydrogenase C-terminal domain"/>
    <property type="match status" value="1"/>
</dbReference>
<dbReference type="Gene3D" id="3.40.50.720">
    <property type="entry name" value="NAD(P)-binding Rossmann-like Domain"/>
    <property type="match status" value="2"/>
</dbReference>
<sequence>MRIAVVGTGYVGLVVGACLAETGNDVVCADVDAGKIARLNAGEIPIYEPGLEPLVERNLRDGRISFTTDVGPAVASAEIIFIAVGTPPGEDGSADLKHVLAVADTIGSNMPDDGPEKIVITKSTVPVGTAAKVRAAVARHTGRTVHVCSNPEFLKEGAAVLDFMKPDRVVVGVDSEYAREKLGELYAPFVRTGNPILFMDIASAEITKYAANAMLATRISFMNMIAGLCEAVGADVTHVRQGIGTDERIGPGFLFAGIGYGGSCFPKDVKALIHTLRDTGVDASILDGVEQVNDAQKSVLVQRVTERFGADLTGRTFGVWGLSFKPETDDMREAPSLTVVRGLVERGARVRAHDPEAGHEAERYFEDLITSGGLTLCEHNYDCLEGADALLVLTEWAPYRNPDFARVRAQLGEPVIFDGRNLWDPERMREAGFHYVSIGRQARAGSARLAATA</sequence>
<dbReference type="SMART" id="SM00984">
    <property type="entry name" value="UDPG_MGDP_dh_C"/>
    <property type="match status" value="1"/>
</dbReference>
<dbReference type="RefSeq" id="WP_170030865.1">
    <property type="nucleotide sequence ID" value="NZ_JABDTL010000001.1"/>
</dbReference>
<feature type="binding site" evidence="11">
    <location>
        <position position="35"/>
    </location>
    <ligand>
        <name>NAD(+)</name>
        <dbReference type="ChEBI" id="CHEBI:57540"/>
    </ligand>
</feature>
<dbReference type="PROSITE" id="PS51257">
    <property type="entry name" value="PROKAR_LIPOPROTEIN"/>
    <property type="match status" value="1"/>
</dbReference>
<accession>A0A841GMT9</accession>
<evidence type="ECO:0000256" key="8">
    <source>
        <dbReference type="PIRNR" id="PIRNR000124"/>
    </source>
</evidence>
<dbReference type="GO" id="GO:0006065">
    <property type="term" value="P:UDP-glucuronate biosynthetic process"/>
    <property type="evidence" value="ECO:0007669"/>
    <property type="project" value="UniProtKB-UniPathway"/>
</dbReference>
<comment type="catalytic activity">
    <reaction evidence="7 8">
        <text>UDP-alpha-D-glucose + 2 NAD(+) + H2O = UDP-alpha-D-glucuronate + 2 NADH + 3 H(+)</text>
        <dbReference type="Rhea" id="RHEA:23596"/>
        <dbReference type="ChEBI" id="CHEBI:15377"/>
        <dbReference type="ChEBI" id="CHEBI:15378"/>
        <dbReference type="ChEBI" id="CHEBI:57540"/>
        <dbReference type="ChEBI" id="CHEBI:57945"/>
        <dbReference type="ChEBI" id="CHEBI:58052"/>
        <dbReference type="ChEBI" id="CHEBI:58885"/>
        <dbReference type="EC" id="1.1.1.22"/>
    </reaction>
</comment>
<dbReference type="InterPro" id="IPR014026">
    <property type="entry name" value="UDP-Glc/GDP-Man_DH_dimer"/>
</dbReference>